<proteinExistence type="predicted"/>
<evidence type="ECO:0000259" key="1">
    <source>
        <dbReference type="Pfam" id="PF06985"/>
    </source>
</evidence>
<sequence length="69" mass="7688">MVLDVFDFLLRLEISYLWIDSVCIVQSSEVDNYLDDWKTEAQTMGSVYSSAVLTVSALSCDSPGQGLFD</sequence>
<keyword evidence="3" id="KW-1185">Reference proteome</keyword>
<dbReference type="EMBL" id="KZ678626">
    <property type="protein sequence ID" value="PSR77996.1"/>
    <property type="molecule type" value="Genomic_DNA"/>
</dbReference>
<dbReference type="PANTHER" id="PTHR33112:SF16">
    <property type="entry name" value="HETEROKARYON INCOMPATIBILITY DOMAIN-CONTAINING PROTEIN"/>
    <property type="match status" value="1"/>
</dbReference>
<dbReference type="Pfam" id="PF06985">
    <property type="entry name" value="HET"/>
    <property type="match status" value="1"/>
</dbReference>
<evidence type="ECO:0000313" key="2">
    <source>
        <dbReference type="EMBL" id="PSR77996.1"/>
    </source>
</evidence>
<gene>
    <name evidence="2" type="ORF">BD289DRAFT_444530</name>
</gene>
<dbReference type="STRING" id="2025994.A0A2T2ZVS0"/>
<dbReference type="OrthoDB" id="5362512at2759"/>
<accession>A0A2T2ZVS0</accession>
<dbReference type="InParanoid" id="A0A2T2ZVS0"/>
<dbReference type="Proteomes" id="UP000241462">
    <property type="component" value="Unassembled WGS sequence"/>
</dbReference>
<evidence type="ECO:0000313" key="3">
    <source>
        <dbReference type="Proteomes" id="UP000241462"/>
    </source>
</evidence>
<dbReference type="AlphaFoldDB" id="A0A2T2ZVS0"/>
<reference evidence="2 3" key="1">
    <citation type="journal article" date="2018" name="Mycol. Prog.">
        <title>Coniella lustricola, a new species from submerged detritus.</title>
        <authorList>
            <person name="Raudabaugh D.B."/>
            <person name="Iturriaga T."/>
            <person name="Carver A."/>
            <person name="Mondo S."/>
            <person name="Pangilinan J."/>
            <person name="Lipzen A."/>
            <person name="He G."/>
            <person name="Amirebrahimi M."/>
            <person name="Grigoriev I.V."/>
            <person name="Miller A.N."/>
        </authorList>
    </citation>
    <scope>NUCLEOTIDE SEQUENCE [LARGE SCALE GENOMIC DNA]</scope>
    <source>
        <strain evidence="2 3">B22-T-1</strain>
    </source>
</reference>
<protein>
    <recommendedName>
        <fullName evidence="1">Heterokaryon incompatibility domain-containing protein</fullName>
    </recommendedName>
</protein>
<dbReference type="PANTHER" id="PTHR33112">
    <property type="entry name" value="DOMAIN PROTEIN, PUTATIVE-RELATED"/>
    <property type="match status" value="1"/>
</dbReference>
<organism evidence="2 3">
    <name type="scientific">Coniella lustricola</name>
    <dbReference type="NCBI Taxonomy" id="2025994"/>
    <lineage>
        <taxon>Eukaryota</taxon>
        <taxon>Fungi</taxon>
        <taxon>Dikarya</taxon>
        <taxon>Ascomycota</taxon>
        <taxon>Pezizomycotina</taxon>
        <taxon>Sordariomycetes</taxon>
        <taxon>Sordariomycetidae</taxon>
        <taxon>Diaporthales</taxon>
        <taxon>Schizoparmaceae</taxon>
        <taxon>Coniella</taxon>
    </lineage>
</organism>
<dbReference type="InterPro" id="IPR010730">
    <property type="entry name" value="HET"/>
</dbReference>
<name>A0A2T2ZVS0_9PEZI</name>
<feature type="domain" description="Heterokaryon incompatibility" evidence="1">
    <location>
        <begin position="4"/>
        <end position="66"/>
    </location>
</feature>